<dbReference type="EMBL" id="JACVXB010000003">
    <property type="protein sequence ID" value="MBD0832468.1"/>
    <property type="molecule type" value="Genomic_DNA"/>
</dbReference>
<feature type="domain" description="CBS" evidence="3">
    <location>
        <begin position="11"/>
        <end position="67"/>
    </location>
</feature>
<dbReference type="CDD" id="cd04584">
    <property type="entry name" value="CBS_pair_AcuB_like"/>
    <property type="match status" value="1"/>
</dbReference>
<gene>
    <name evidence="4" type="ORF">ICJ83_10015</name>
</gene>
<protein>
    <submittedName>
        <fullName evidence="4">CBS domain-containing protein</fullName>
    </submittedName>
</protein>
<dbReference type="InterPro" id="IPR000644">
    <property type="entry name" value="CBS_dom"/>
</dbReference>
<dbReference type="RefSeq" id="WP_188230239.1">
    <property type="nucleotide sequence ID" value="NZ_JACVXB010000003.1"/>
</dbReference>
<evidence type="ECO:0000313" key="4">
    <source>
        <dbReference type="EMBL" id="MBD0832468.1"/>
    </source>
</evidence>
<reference evidence="4 5" key="1">
    <citation type="submission" date="2020-09" db="EMBL/GenBank/DDBJ databases">
        <title>TT11 complete genome.</title>
        <authorList>
            <person name="Wu Z."/>
        </authorList>
    </citation>
    <scope>NUCLEOTIDE SEQUENCE [LARGE SCALE GENOMIC DNA]</scope>
    <source>
        <strain evidence="4 5">TT11</strain>
    </source>
</reference>
<evidence type="ECO:0000256" key="1">
    <source>
        <dbReference type="ARBA" id="ARBA00023122"/>
    </source>
</evidence>
<organism evidence="4 5">
    <name type="scientific">Aestuariibaculum sediminum</name>
    <dbReference type="NCBI Taxonomy" id="2770637"/>
    <lineage>
        <taxon>Bacteria</taxon>
        <taxon>Pseudomonadati</taxon>
        <taxon>Bacteroidota</taxon>
        <taxon>Flavobacteriia</taxon>
        <taxon>Flavobacteriales</taxon>
        <taxon>Flavobacteriaceae</taxon>
    </lineage>
</organism>
<evidence type="ECO:0000256" key="2">
    <source>
        <dbReference type="PROSITE-ProRule" id="PRU00703"/>
    </source>
</evidence>
<comment type="caution">
    <text evidence="4">The sequence shown here is derived from an EMBL/GenBank/DDBJ whole genome shotgun (WGS) entry which is preliminary data.</text>
</comment>
<dbReference type="SMART" id="SM00116">
    <property type="entry name" value="CBS"/>
    <property type="match status" value="2"/>
</dbReference>
<dbReference type="InterPro" id="IPR046342">
    <property type="entry name" value="CBS_dom_sf"/>
</dbReference>
<dbReference type="SUPFAM" id="SSF54631">
    <property type="entry name" value="CBS-domain pair"/>
    <property type="match status" value="1"/>
</dbReference>
<dbReference type="Pfam" id="PF00571">
    <property type="entry name" value="CBS"/>
    <property type="match status" value="2"/>
</dbReference>
<dbReference type="AlphaFoldDB" id="A0A8J6U7V0"/>
<dbReference type="Proteomes" id="UP000600588">
    <property type="component" value="Unassembled WGS sequence"/>
</dbReference>
<keyword evidence="5" id="KW-1185">Reference proteome</keyword>
<proteinExistence type="predicted"/>
<name>A0A8J6U7V0_9FLAO</name>
<dbReference type="PANTHER" id="PTHR43080">
    <property type="entry name" value="CBS DOMAIN-CONTAINING PROTEIN CBSX3, MITOCHONDRIAL"/>
    <property type="match status" value="1"/>
</dbReference>
<dbReference type="PROSITE" id="PS51371">
    <property type="entry name" value="CBS"/>
    <property type="match status" value="2"/>
</dbReference>
<dbReference type="PANTHER" id="PTHR43080:SF2">
    <property type="entry name" value="CBS DOMAIN-CONTAINING PROTEIN"/>
    <property type="match status" value="1"/>
</dbReference>
<feature type="domain" description="CBS" evidence="3">
    <location>
        <begin position="86"/>
        <end position="139"/>
    </location>
</feature>
<dbReference type="Gene3D" id="3.10.580.10">
    <property type="entry name" value="CBS-domain"/>
    <property type="match status" value="1"/>
</dbReference>
<evidence type="ECO:0000259" key="3">
    <source>
        <dbReference type="PROSITE" id="PS51371"/>
    </source>
</evidence>
<accession>A0A8J6U7V0</accession>
<sequence length="139" mass="15871">MIRNTPVSMIMTTPVITLKENDSLETAEHMFKEHHIRHIPVVSGFHIKGILSYNDILRLSFADLTDQERDDADVLVYNMFKVRQVMTKNVVSITSNTSIKDVAEIFASKEFHALPVVDSNRLIGIVTTTDIIKFLLNHY</sequence>
<dbReference type="InterPro" id="IPR051257">
    <property type="entry name" value="Diverse_CBS-Domain"/>
</dbReference>
<evidence type="ECO:0000313" key="5">
    <source>
        <dbReference type="Proteomes" id="UP000600588"/>
    </source>
</evidence>
<keyword evidence="1 2" id="KW-0129">CBS domain</keyword>